<name>A0A1X0Y685_9BACT</name>
<evidence type="ECO:0000313" key="2">
    <source>
        <dbReference type="EMBL" id="ORJ60617.1"/>
    </source>
</evidence>
<dbReference type="EMBL" id="NAAD01000007">
    <property type="protein sequence ID" value="ORJ60617.1"/>
    <property type="molecule type" value="Genomic_DNA"/>
</dbReference>
<dbReference type="OrthoDB" id="1550957at2"/>
<evidence type="ECO:0000313" key="3">
    <source>
        <dbReference type="Proteomes" id="UP000193136"/>
    </source>
</evidence>
<dbReference type="GO" id="GO:0050485">
    <property type="term" value="F:oxidoreductase activity, acting on X-H and Y-H to form an X-Y bond, with a disulfide as acceptor"/>
    <property type="evidence" value="ECO:0007669"/>
    <property type="project" value="InterPro"/>
</dbReference>
<dbReference type="RefSeq" id="WP_085010099.1">
    <property type="nucleotide sequence ID" value="NZ_NAAD01000007.1"/>
</dbReference>
<protein>
    <recommendedName>
        <fullName evidence="4">D-proline reductase (Dithiol) PrdB</fullName>
    </recommendedName>
</protein>
<keyword evidence="1" id="KW-0560">Oxidoreductase</keyword>
<proteinExistence type="predicted"/>
<dbReference type="Proteomes" id="UP000193136">
    <property type="component" value="Unassembled WGS sequence"/>
</dbReference>
<sequence length="173" mass="19761">MSSLQRLRNRLIARLITRFPHLAKGFIDNYRPWESEGEIPWTAVSKPLRDCRLALVTTAGVHHPDQTPFDMRDSDGDPSWRELTGETLPGAYRITHDYYDHSDAEKDLNIVLPLERLRELVDEKLLGSLNRRHFGFMGHIDGRHIPTLIEKSAREVAGKLCADEVDLVLLTPA</sequence>
<evidence type="ECO:0008006" key="4">
    <source>
        <dbReference type="Google" id="ProtNLM"/>
    </source>
</evidence>
<dbReference type="STRING" id="1969733.B5V00_07210"/>
<keyword evidence="3" id="KW-1185">Reference proteome</keyword>
<accession>A0A1X0Y685</accession>
<dbReference type="AlphaFoldDB" id="A0A1X0Y685"/>
<evidence type="ECO:0000256" key="1">
    <source>
        <dbReference type="ARBA" id="ARBA00023002"/>
    </source>
</evidence>
<reference evidence="2 3" key="1">
    <citation type="submission" date="2017-03" db="EMBL/GenBank/DDBJ databases">
        <title>Genome sequence of Geothermobacter sp. EPR-M, Deep-Sea Iron Reducer.</title>
        <authorList>
            <person name="Tully B."/>
            <person name="Savalia P."/>
            <person name="Abuyen K."/>
            <person name="Baughan C."/>
            <person name="Romero E."/>
            <person name="Ronkowski C."/>
            <person name="Torres B."/>
            <person name="Tremblay J."/>
            <person name="Trujillo A."/>
            <person name="Tyler M."/>
            <person name="Perez-Rodriguez I."/>
            <person name="Amend J."/>
        </authorList>
    </citation>
    <scope>NUCLEOTIDE SEQUENCE [LARGE SCALE GENOMIC DNA]</scope>
    <source>
        <strain evidence="2 3">EPR-M</strain>
    </source>
</reference>
<dbReference type="InterPro" id="IPR010187">
    <property type="entry name" value="Various_sel_PB"/>
</dbReference>
<gene>
    <name evidence="2" type="ORF">B5V00_07210</name>
</gene>
<comment type="caution">
    <text evidence="2">The sequence shown here is derived from an EMBL/GenBank/DDBJ whole genome shotgun (WGS) entry which is preliminary data.</text>
</comment>
<organism evidence="2 3">
    <name type="scientific">Geothermobacter hydrogeniphilus</name>
    <dbReference type="NCBI Taxonomy" id="1969733"/>
    <lineage>
        <taxon>Bacteria</taxon>
        <taxon>Pseudomonadati</taxon>
        <taxon>Thermodesulfobacteriota</taxon>
        <taxon>Desulfuromonadia</taxon>
        <taxon>Desulfuromonadales</taxon>
        <taxon>Geothermobacteraceae</taxon>
        <taxon>Geothermobacter</taxon>
    </lineage>
</organism>
<dbReference type="Pfam" id="PF07355">
    <property type="entry name" value="GRDB"/>
    <property type="match status" value="1"/>
</dbReference>